<feature type="signal peptide" evidence="2">
    <location>
        <begin position="1"/>
        <end position="20"/>
    </location>
</feature>
<dbReference type="SUPFAM" id="SSF47781">
    <property type="entry name" value="RuvA domain 2-like"/>
    <property type="match status" value="1"/>
</dbReference>
<dbReference type="PANTHER" id="PTHR30619:SF7">
    <property type="entry name" value="BETA-LACTAMASE DOMAIN PROTEIN"/>
    <property type="match status" value="1"/>
</dbReference>
<evidence type="ECO:0000313" key="5">
    <source>
        <dbReference type="Proteomes" id="UP001519345"/>
    </source>
</evidence>
<dbReference type="InterPro" id="IPR001279">
    <property type="entry name" value="Metallo-B-lactamas"/>
</dbReference>
<dbReference type="SUPFAM" id="SSF56281">
    <property type="entry name" value="Metallo-hydrolase/oxidoreductase"/>
    <property type="match status" value="1"/>
</dbReference>
<evidence type="ECO:0000256" key="2">
    <source>
        <dbReference type="SAM" id="SignalP"/>
    </source>
</evidence>
<feature type="compositionally biased region" description="Low complexity" evidence="1">
    <location>
        <begin position="342"/>
        <end position="372"/>
    </location>
</feature>
<dbReference type="Pfam" id="PF00753">
    <property type="entry name" value="Lactamase_B"/>
    <property type="match status" value="1"/>
</dbReference>
<feature type="region of interest" description="Disordered" evidence="1">
    <location>
        <begin position="24"/>
        <end position="80"/>
    </location>
</feature>
<comment type="caution">
    <text evidence="4">The sequence shown here is derived from an EMBL/GenBank/DDBJ whole genome shotgun (WGS) entry which is preliminary data.</text>
</comment>
<gene>
    <name evidence="4" type="ORF">J2Z83_003259</name>
</gene>
<dbReference type="InterPro" id="IPR036866">
    <property type="entry name" value="RibonucZ/Hydroxyglut_hydro"/>
</dbReference>
<feature type="chain" id="PRO_5045599485" evidence="2">
    <location>
        <begin position="21"/>
        <end position="434"/>
    </location>
</feature>
<dbReference type="InterPro" id="IPR010994">
    <property type="entry name" value="RuvA_2-like"/>
</dbReference>
<reference evidence="4 5" key="1">
    <citation type="submission" date="2021-03" db="EMBL/GenBank/DDBJ databases">
        <title>Genomic Encyclopedia of Type Strains, Phase IV (KMG-IV): sequencing the most valuable type-strain genomes for metagenomic binning, comparative biology and taxonomic classification.</title>
        <authorList>
            <person name="Goeker M."/>
        </authorList>
    </citation>
    <scope>NUCLEOTIDE SEQUENCE [LARGE SCALE GENOMIC DNA]</scope>
    <source>
        <strain evidence="4 5">DSM 25609</strain>
    </source>
</reference>
<dbReference type="RefSeq" id="WP_264917219.1">
    <property type="nucleotide sequence ID" value="NZ_CP110224.1"/>
</dbReference>
<feature type="compositionally biased region" description="Acidic residues" evidence="1">
    <location>
        <begin position="54"/>
        <end position="70"/>
    </location>
</feature>
<feature type="region of interest" description="Disordered" evidence="1">
    <location>
        <begin position="330"/>
        <end position="373"/>
    </location>
</feature>
<dbReference type="Proteomes" id="UP001519345">
    <property type="component" value="Unassembled WGS sequence"/>
</dbReference>
<evidence type="ECO:0000259" key="3">
    <source>
        <dbReference type="SMART" id="SM00849"/>
    </source>
</evidence>
<proteinExistence type="predicted"/>
<dbReference type="InterPro" id="IPR035681">
    <property type="entry name" value="ComA-like_MBL"/>
</dbReference>
<accession>A0ABS4IKQ3</accession>
<evidence type="ECO:0000313" key="4">
    <source>
        <dbReference type="EMBL" id="MBP1971120.1"/>
    </source>
</evidence>
<dbReference type="PROSITE" id="PS51257">
    <property type="entry name" value="PROKAR_LIPOPROTEIN"/>
    <property type="match status" value="1"/>
</dbReference>
<feature type="domain" description="Metallo-beta-lactamase" evidence="3">
    <location>
        <begin position="96"/>
        <end position="290"/>
    </location>
</feature>
<name>A0ABS4IKQ3_9BACI</name>
<feature type="compositionally biased region" description="Basic and acidic residues" evidence="1">
    <location>
        <begin position="39"/>
        <end position="53"/>
    </location>
</feature>
<dbReference type="InterPro" id="IPR052159">
    <property type="entry name" value="Competence_DNA_uptake"/>
</dbReference>
<organism evidence="4 5">
    <name type="scientific">Virgibacillus natechei</name>
    <dbReference type="NCBI Taxonomy" id="1216297"/>
    <lineage>
        <taxon>Bacteria</taxon>
        <taxon>Bacillati</taxon>
        <taxon>Bacillota</taxon>
        <taxon>Bacilli</taxon>
        <taxon>Bacillales</taxon>
        <taxon>Bacillaceae</taxon>
        <taxon>Virgibacillus</taxon>
    </lineage>
</organism>
<dbReference type="PANTHER" id="PTHR30619">
    <property type="entry name" value="DNA INTERNALIZATION/COMPETENCE PROTEIN COMEC/REC2"/>
    <property type="match status" value="1"/>
</dbReference>
<keyword evidence="2" id="KW-0732">Signal</keyword>
<keyword evidence="5" id="KW-1185">Reference proteome</keyword>
<dbReference type="Gene3D" id="1.10.150.320">
    <property type="entry name" value="Photosystem II 12 kDa extrinsic protein"/>
    <property type="match status" value="1"/>
</dbReference>
<protein>
    <submittedName>
        <fullName evidence="4">Beta-lactamase superfamily II metal-dependent hydrolase/predicted flap endonuclease-1-like 5' DNA nuclease</fullName>
    </submittedName>
</protein>
<sequence>MNKRFLLLMIILVMFLVACGQGTDQDTQGKANEANTVDSHSESESSDRDKVIQEESESEESGSSDEETETASETNAEERYTESLTDLTVHYIDAGQADATLFQYTDQEETYNILYDTGDWNANDVVNYLGSQDISSIDLIIGTHPHADHIGQLAEIVHTYDTGEVWMSGNESTSQTFQTAIEAVLSSDADYHEPRTGEEFEIGPMKIEVLHPSSISGNLNEESVSLRFTYGDVRFLFTGDAGKSDELEMMNSEMDVQADILRLGHHGSDTSSDPAFIDAVDPSTAIYSAGATNSYGHPSASVVSLIQDAGIDLYGTDVNGTIIVTTDGNDYHIETNEDGTISPESTGSSNSSDSDQSETNEANTESESTTDSCMDINDASIDEVQEITHIGPARAQDLIDLRPFDSVDDLDSINGLGPARISDIKDEGIACIGG</sequence>
<dbReference type="Gene3D" id="3.60.15.10">
    <property type="entry name" value="Ribonuclease Z/Hydroxyacylglutathione hydrolase-like"/>
    <property type="match status" value="1"/>
</dbReference>
<feature type="compositionally biased region" description="Polar residues" evidence="1">
    <location>
        <begin position="24"/>
        <end position="37"/>
    </location>
</feature>
<dbReference type="EMBL" id="JAGGKX010000021">
    <property type="protein sequence ID" value="MBP1971120.1"/>
    <property type="molecule type" value="Genomic_DNA"/>
</dbReference>
<dbReference type="SMART" id="SM00849">
    <property type="entry name" value="Lactamase_B"/>
    <property type="match status" value="1"/>
</dbReference>
<evidence type="ECO:0000256" key="1">
    <source>
        <dbReference type="SAM" id="MobiDB-lite"/>
    </source>
</evidence>
<dbReference type="Pfam" id="PF12836">
    <property type="entry name" value="HHH_3"/>
    <property type="match status" value="1"/>
</dbReference>
<dbReference type="CDD" id="cd07731">
    <property type="entry name" value="ComA-like_MBL-fold"/>
    <property type="match status" value="1"/>
</dbReference>